<reference evidence="1 2" key="1">
    <citation type="journal article" date="2019" name="Genome Biol. Evol.">
        <title>Insights into the evolution of the New World diploid cottons (Gossypium, subgenus Houzingenia) based on genome sequencing.</title>
        <authorList>
            <person name="Grover C.E."/>
            <person name="Arick M.A. 2nd"/>
            <person name="Thrash A."/>
            <person name="Conover J.L."/>
            <person name="Sanders W.S."/>
            <person name="Peterson D.G."/>
            <person name="Frelichowski J.E."/>
            <person name="Scheffler J.A."/>
            <person name="Scheffler B.E."/>
            <person name="Wendel J.F."/>
        </authorList>
    </citation>
    <scope>NUCLEOTIDE SEQUENCE [LARGE SCALE GENOMIC DNA]</scope>
    <source>
        <strain evidence="1">0</strain>
        <tissue evidence="1">Leaf</tissue>
    </source>
</reference>
<dbReference type="AlphaFoldDB" id="A0A7J9G5J0"/>
<keyword evidence="2" id="KW-1185">Reference proteome</keyword>
<proteinExistence type="predicted"/>
<evidence type="ECO:0000313" key="1">
    <source>
        <dbReference type="EMBL" id="MBA0792856.1"/>
    </source>
</evidence>
<feature type="non-terminal residue" evidence="1">
    <location>
        <position position="1"/>
    </location>
</feature>
<sequence>QHLDPTLPKLFRFTPIFPTYLTVAEQFLDFKRTSP</sequence>
<organism evidence="1 2">
    <name type="scientific">Gossypium harknessii</name>
    <dbReference type="NCBI Taxonomy" id="34285"/>
    <lineage>
        <taxon>Eukaryota</taxon>
        <taxon>Viridiplantae</taxon>
        <taxon>Streptophyta</taxon>
        <taxon>Embryophyta</taxon>
        <taxon>Tracheophyta</taxon>
        <taxon>Spermatophyta</taxon>
        <taxon>Magnoliopsida</taxon>
        <taxon>eudicotyledons</taxon>
        <taxon>Gunneridae</taxon>
        <taxon>Pentapetalae</taxon>
        <taxon>rosids</taxon>
        <taxon>malvids</taxon>
        <taxon>Malvales</taxon>
        <taxon>Malvaceae</taxon>
        <taxon>Malvoideae</taxon>
        <taxon>Gossypium</taxon>
    </lineage>
</organism>
<accession>A0A7J9G5J0</accession>
<protein>
    <submittedName>
        <fullName evidence="1">Uncharacterized protein</fullName>
    </submittedName>
</protein>
<feature type="non-terminal residue" evidence="1">
    <location>
        <position position="35"/>
    </location>
</feature>
<name>A0A7J9G5J0_9ROSI</name>
<dbReference type="Proteomes" id="UP000593560">
    <property type="component" value="Unassembled WGS sequence"/>
</dbReference>
<comment type="caution">
    <text evidence="1">The sequence shown here is derived from an EMBL/GenBank/DDBJ whole genome shotgun (WGS) entry which is preliminary data.</text>
</comment>
<gene>
    <name evidence="1" type="ORF">Gohar_017317</name>
</gene>
<evidence type="ECO:0000313" key="2">
    <source>
        <dbReference type="Proteomes" id="UP000593560"/>
    </source>
</evidence>
<dbReference type="EMBL" id="JABFAD010000002">
    <property type="protein sequence ID" value="MBA0792856.1"/>
    <property type="molecule type" value="Genomic_DNA"/>
</dbReference>
<dbReference type="OrthoDB" id="1001857at2759"/>